<evidence type="ECO:0000256" key="3">
    <source>
        <dbReference type="ARBA" id="ARBA00022989"/>
    </source>
</evidence>
<keyword evidence="5" id="KW-0175">Coiled coil</keyword>
<dbReference type="GO" id="GO:0016020">
    <property type="term" value="C:membrane"/>
    <property type="evidence" value="ECO:0007669"/>
    <property type="project" value="UniProtKB-SubCell"/>
</dbReference>
<dbReference type="Gene3D" id="1.10.287.70">
    <property type="match status" value="1"/>
</dbReference>
<sequence length="398" mass="46177">MFVFWFGVLPALFTVSLYQLAPLQWKTLDAVAIYAFVVNLIEIYVRCYVFGYLRFVDMVNQPDPLLIQVSNQIWRERIGESDDGFGYIHVTADDYQWAAAKNIWDRQRLTWVNRIELWWASVSLIIVVAVLIADSSQHSLLRFWLHMPVLTRVFTLLLVNRTLVLSLYTVIPNFVSLLGVAIAFVCTWARIGSTLFADKEKIVLPDSYSQKPSGGFFQTFPDAVLTLLEVMVGQGWSSIMYLYVLSTRYIYAVYFVVYFVVIAMFIANIFVGLVLAGTGAKAKKKQKNYTTETEKNRTFFLLCKNMLCAGIEELQDREYDSLLISQCFDGTQQQFLQLATSSLEELESERRKNEKKITKIKHLVKLRLKRKQQRKKQPKKSEVWGIRKLFSVDYWSDE</sequence>
<name>X6LPS6_RETFI</name>
<dbReference type="InterPro" id="IPR005821">
    <property type="entry name" value="Ion_trans_dom"/>
</dbReference>
<organism evidence="8 9">
    <name type="scientific">Reticulomyxa filosa</name>
    <dbReference type="NCBI Taxonomy" id="46433"/>
    <lineage>
        <taxon>Eukaryota</taxon>
        <taxon>Sar</taxon>
        <taxon>Rhizaria</taxon>
        <taxon>Retaria</taxon>
        <taxon>Foraminifera</taxon>
        <taxon>Monothalamids</taxon>
        <taxon>Reticulomyxidae</taxon>
        <taxon>Reticulomyxa</taxon>
    </lineage>
</organism>
<gene>
    <name evidence="8" type="ORF">RFI_33763</name>
</gene>
<feature type="transmembrane region" description="Helical" evidence="6">
    <location>
        <begin position="171"/>
        <end position="191"/>
    </location>
</feature>
<feature type="transmembrane region" description="Helical" evidence="6">
    <location>
        <begin position="139"/>
        <end position="159"/>
    </location>
</feature>
<proteinExistence type="predicted"/>
<dbReference type="AlphaFoldDB" id="X6LPS6"/>
<dbReference type="SUPFAM" id="SSF81324">
    <property type="entry name" value="Voltage-gated potassium channels"/>
    <property type="match status" value="1"/>
</dbReference>
<evidence type="ECO:0000256" key="5">
    <source>
        <dbReference type="SAM" id="Coils"/>
    </source>
</evidence>
<dbReference type="GO" id="GO:0005216">
    <property type="term" value="F:monoatomic ion channel activity"/>
    <property type="evidence" value="ECO:0007669"/>
    <property type="project" value="InterPro"/>
</dbReference>
<comment type="subcellular location">
    <subcellularLocation>
        <location evidence="1">Membrane</location>
        <topology evidence="1">Multi-pass membrane protein</topology>
    </subcellularLocation>
</comment>
<feature type="transmembrane region" description="Helical" evidence="6">
    <location>
        <begin position="115"/>
        <end position="133"/>
    </location>
</feature>
<feature type="coiled-coil region" evidence="5">
    <location>
        <begin position="336"/>
        <end position="363"/>
    </location>
</feature>
<evidence type="ECO:0000256" key="2">
    <source>
        <dbReference type="ARBA" id="ARBA00022692"/>
    </source>
</evidence>
<comment type="caution">
    <text evidence="8">The sequence shown here is derived from an EMBL/GenBank/DDBJ whole genome shotgun (WGS) entry which is preliminary data.</text>
</comment>
<dbReference type="PANTHER" id="PTHR46726:SF1">
    <property type="entry name" value="TWO-PORE CALCIUM CHANNEL 3"/>
    <property type="match status" value="1"/>
</dbReference>
<feature type="transmembrane region" description="Helical" evidence="6">
    <location>
        <begin position="249"/>
        <end position="276"/>
    </location>
</feature>
<evidence type="ECO:0000256" key="6">
    <source>
        <dbReference type="SAM" id="Phobius"/>
    </source>
</evidence>
<keyword evidence="4 6" id="KW-0472">Membrane</keyword>
<keyword evidence="9" id="KW-1185">Reference proteome</keyword>
<evidence type="ECO:0000313" key="8">
    <source>
        <dbReference type="EMBL" id="ETO03639.1"/>
    </source>
</evidence>
<protein>
    <recommendedName>
        <fullName evidence="7">Ion transport domain-containing protein</fullName>
    </recommendedName>
</protein>
<evidence type="ECO:0000313" key="9">
    <source>
        <dbReference type="Proteomes" id="UP000023152"/>
    </source>
</evidence>
<evidence type="ECO:0000259" key="7">
    <source>
        <dbReference type="Pfam" id="PF00520"/>
    </source>
</evidence>
<keyword evidence="3 6" id="KW-1133">Transmembrane helix</keyword>
<keyword evidence="2 6" id="KW-0812">Transmembrane</keyword>
<dbReference type="PANTHER" id="PTHR46726">
    <property type="entry name" value="TWO PORE CHANNEL 3"/>
    <property type="match status" value="1"/>
</dbReference>
<accession>X6LPS6</accession>
<evidence type="ECO:0000256" key="4">
    <source>
        <dbReference type="ARBA" id="ARBA00023136"/>
    </source>
</evidence>
<reference evidence="8 9" key="1">
    <citation type="journal article" date="2013" name="Curr. Biol.">
        <title>The Genome of the Foraminiferan Reticulomyxa filosa.</title>
        <authorList>
            <person name="Glockner G."/>
            <person name="Hulsmann N."/>
            <person name="Schleicher M."/>
            <person name="Noegel A.A."/>
            <person name="Eichinger L."/>
            <person name="Gallinger C."/>
            <person name="Pawlowski J."/>
            <person name="Sierra R."/>
            <person name="Euteneuer U."/>
            <person name="Pillet L."/>
            <person name="Moustafa A."/>
            <person name="Platzer M."/>
            <person name="Groth M."/>
            <person name="Szafranski K."/>
            <person name="Schliwa M."/>
        </authorList>
    </citation>
    <scope>NUCLEOTIDE SEQUENCE [LARGE SCALE GENOMIC DNA]</scope>
</reference>
<dbReference type="EMBL" id="ASPP01032783">
    <property type="protein sequence ID" value="ETO03639.1"/>
    <property type="molecule type" value="Genomic_DNA"/>
</dbReference>
<dbReference type="Pfam" id="PF00520">
    <property type="entry name" value="Ion_trans"/>
    <property type="match status" value="1"/>
</dbReference>
<dbReference type="Proteomes" id="UP000023152">
    <property type="component" value="Unassembled WGS sequence"/>
</dbReference>
<evidence type="ECO:0000256" key="1">
    <source>
        <dbReference type="ARBA" id="ARBA00004141"/>
    </source>
</evidence>
<feature type="domain" description="Ion transport" evidence="7">
    <location>
        <begin position="111"/>
        <end position="276"/>
    </location>
</feature>
<feature type="transmembrane region" description="Helical" evidence="6">
    <location>
        <begin position="33"/>
        <end position="53"/>
    </location>
</feature>
<dbReference type="OrthoDB" id="416585at2759"/>